<evidence type="ECO:0000256" key="6">
    <source>
        <dbReference type="ARBA" id="ARBA00023136"/>
    </source>
</evidence>
<feature type="transmembrane region" description="Helical" evidence="8">
    <location>
        <begin position="123"/>
        <end position="145"/>
    </location>
</feature>
<evidence type="ECO:0000256" key="2">
    <source>
        <dbReference type="ARBA" id="ARBA00008017"/>
    </source>
</evidence>
<dbReference type="SUPFAM" id="SSF82689">
    <property type="entry name" value="Mechanosensitive channel protein MscS (YggB), C-terminal domain"/>
    <property type="match status" value="1"/>
</dbReference>
<keyword evidence="4 8" id="KW-0812">Transmembrane</keyword>
<evidence type="ECO:0000259" key="11">
    <source>
        <dbReference type="Pfam" id="PF21088"/>
    </source>
</evidence>
<feature type="transmembrane region" description="Helical" evidence="8">
    <location>
        <begin position="97"/>
        <end position="117"/>
    </location>
</feature>
<keyword evidence="13" id="KW-1185">Reference proteome</keyword>
<dbReference type="InterPro" id="IPR006685">
    <property type="entry name" value="MscS_channel_2nd"/>
</dbReference>
<accession>A0ABY3W537</accession>
<evidence type="ECO:0000256" key="4">
    <source>
        <dbReference type="ARBA" id="ARBA00022692"/>
    </source>
</evidence>
<dbReference type="Pfam" id="PF21088">
    <property type="entry name" value="MS_channel_1st"/>
    <property type="match status" value="1"/>
</dbReference>
<name>A0ABY3W537_9MICC</name>
<dbReference type="Pfam" id="PF00924">
    <property type="entry name" value="MS_channel_2nd"/>
    <property type="match status" value="1"/>
</dbReference>
<evidence type="ECO:0000259" key="10">
    <source>
        <dbReference type="Pfam" id="PF21082"/>
    </source>
</evidence>
<gene>
    <name evidence="12" type="ORF">MNQ99_15665</name>
</gene>
<keyword evidence="3" id="KW-1003">Cell membrane</keyword>
<comment type="similarity">
    <text evidence="2">Belongs to the MscS (TC 1.A.23) family.</text>
</comment>
<dbReference type="RefSeq" id="WP_241913594.1">
    <property type="nucleotide sequence ID" value="NZ_CP093326.1"/>
</dbReference>
<dbReference type="InterPro" id="IPR045276">
    <property type="entry name" value="YbiO_bact"/>
</dbReference>
<dbReference type="InterPro" id="IPR023408">
    <property type="entry name" value="MscS_beta-dom_sf"/>
</dbReference>
<comment type="subcellular location">
    <subcellularLocation>
        <location evidence="1">Cell membrane</location>
        <topology evidence="1">Multi-pass membrane protein</topology>
    </subcellularLocation>
</comment>
<keyword evidence="6 8" id="KW-0472">Membrane</keyword>
<sequence length="348" mass="37539">MDRVDISTLERLATPAFWLDTPLRVSLILLGGFLANMVLRMVIKRVTGKIADGETAKLDKFDPVAARKNSKDPRYWLMQDSPIAAVRRAQRSKTIGSVLRSITTIVLATLTILMVLTELNFNLGPLLASAGIAGVAIGFGAQTLVKDYLSGLFMVAEDQYGIGDVVDLGEASGTVESVGLRVTQVRAVDGTLWHVRNGEILRVGNSSQGWARAVLDIPVPYDSDVEKVSELILKTAMELRMDEDNRRLILDDPEVWGVEALTGESVVIRLAIRTKPLEQWAIARKMRARLKAALAEEGLRIPLLNQTVIRGSAPSAAAAQGGGTPQGEDPAQGEDAAVADQAEVGSKH</sequence>
<dbReference type="SUPFAM" id="SSF50182">
    <property type="entry name" value="Sm-like ribonucleoproteins"/>
    <property type="match status" value="1"/>
</dbReference>
<dbReference type="Gene3D" id="1.10.287.1260">
    <property type="match status" value="1"/>
</dbReference>
<protein>
    <submittedName>
        <fullName evidence="12">Mechanosensitive ion channel family protein</fullName>
    </submittedName>
</protein>
<dbReference type="PANTHER" id="PTHR30460:SF0">
    <property type="entry name" value="MODERATE CONDUCTANCE MECHANOSENSITIVE CHANNEL YBIO"/>
    <property type="match status" value="1"/>
</dbReference>
<feature type="transmembrane region" description="Helical" evidence="8">
    <location>
        <begin position="25"/>
        <end position="43"/>
    </location>
</feature>
<keyword evidence="5 8" id="KW-1133">Transmembrane helix</keyword>
<feature type="domain" description="Mechanosensitive ion channel MscS" evidence="9">
    <location>
        <begin position="143"/>
        <end position="206"/>
    </location>
</feature>
<dbReference type="Proteomes" id="UP000829069">
    <property type="component" value="Chromosome"/>
</dbReference>
<feature type="domain" description="Mechanosensitive ion channel MscS C-terminal" evidence="10">
    <location>
        <begin position="214"/>
        <end position="301"/>
    </location>
</feature>
<feature type="domain" description="Mechanosensitive ion channel transmembrane helices 2/3" evidence="11">
    <location>
        <begin position="102"/>
        <end position="142"/>
    </location>
</feature>
<feature type="region of interest" description="Disordered" evidence="7">
    <location>
        <begin position="314"/>
        <end position="348"/>
    </location>
</feature>
<dbReference type="EMBL" id="CP093326">
    <property type="protein sequence ID" value="UNK45354.1"/>
    <property type="molecule type" value="Genomic_DNA"/>
</dbReference>
<reference evidence="12 13" key="1">
    <citation type="submission" date="2022-03" db="EMBL/GenBank/DDBJ databases">
        <title>Isotopic signatures of nitrous oxide derived from detoxification processes.</title>
        <authorList>
            <person name="Behrendt U."/>
            <person name="Buchen C."/>
            <person name="Well R."/>
            <person name="Ulrich A."/>
            <person name="Rohe L."/>
            <person name="Kolb S."/>
            <person name="Schloter M."/>
            <person name="Horn M.A."/>
            <person name="Augustin J."/>
        </authorList>
    </citation>
    <scope>NUCLEOTIDE SEQUENCE [LARGE SCALE GENOMIC DNA]</scope>
    <source>
        <strain evidence="12 13">S4-C24</strain>
    </source>
</reference>
<organism evidence="12 13">
    <name type="scientific">Arthrobacter sulfonylureivorans</name>
    <dbReference type="NCBI Taxonomy" id="2486855"/>
    <lineage>
        <taxon>Bacteria</taxon>
        <taxon>Bacillati</taxon>
        <taxon>Actinomycetota</taxon>
        <taxon>Actinomycetes</taxon>
        <taxon>Micrococcales</taxon>
        <taxon>Micrococcaceae</taxon>
        <taxon>Arthrobacter</taxon>
    </lineage>
</organism>
<dbReference type="InterPro" id="IPR010920">
    <property type="entry name" value="LSM_dom_sf"/>
</dbReference>
<dbReference type="PANTHER" id="PTHR30460">
    <property type="entry name" value="MODERATE CONDUCTANCE MECHANOSENSITIVE CHANNEL YBIO"/>
    <property type="match status" value="1"/>
</dbReference>
<dbReference type="InterPro" id="IPR011066">
    <property type="entry name" value="MscS_channel_C_sf"/>
</dbReference>
<evidence type="ECO:0000256" key="7">
    <source>
        <dbReference type="SAM" id="MobiDB-lite"/>
    </source>
</evidence>
<dbReference type="InterPro" id="IPR049278">
    <property type="entry name" value="MS_channel_C"/>
</dbReference>
<evidence type="ECO:0000256" key="1">
    <source>
        <dbReference type="ARBA" id="ARBA00004651"/>
    </source>
</evidence>
<evidence type="ECO:0000259" key="9">
    <source>
        <dbReference type="Pfam" id="PF00924"/>
    </source>
</evidence>
<evidence type="ECO:0000313" key="13">
    <source>
        <dbReference type="Proteomes" id="UP000829069"/>
    </source>
</evidence>
<dbReference type="Gene3D" id="2.30.30.60">
    <property type="match status" value="1"/>
</dbReference>
<evidence type="ECO:0000256" key="8">
    <source>
        <dbReference type="SAM" id="Phobius"/>
    </source>
</evidence>
<dbReference type="SUPFAM" id="SSF82861">
    <property type="entry name" value="Mechanosensitive channel protein MscS (YggB), transmembrane region"/>
    <property type="match status" value="1"/>
</dbReference>
<evidence type="ECO:0000256" key="3">
    <source>
        <dbReference type="ARBA" id="ARBA00022475"/>
    </source>
</evidence>
<dbReference type="InterPro" id="IPR049142">
    <property type="entry name" value="MS_channel_1st"/>
</dbReference>
<evidence type="ECO:0000313" key="12">
    <source>
        <dbReference type="EMBL" id="UNK45354.1"/>
    </source>
</evidence>
<dbReference type="Pfam" id="PF21082">
    <property type="entry name" value="MS_channel_3rd"/>
    <property type="match status" value="1"/>
</dbReference>
<dbReference type="InterPro" id="IPR011014">
    <property type="entry name" value="MscS_channel_TM-2"/>
</dbReference>
<proteinExistence type="inferred from homology"/>
<evidence type="ECO:0000256" key="5">
    <source>
        <dbReference type="ARBA" id="ARBA00022989"/>
    </source>
</evidence>
<dbReference type="Gene3D" id="3.30.70.100">
    <property type="match status" value="1"/>
</dbReference>